<dbReference type="FunFam" id="3.30.200.20:FF:000375">
    <property type="entry name" value="Cell division related protein kinase 2"/>
    <property type="match status" value="1"/>
</dbReference>
<dbReference type="InterPro" id="IPR017441">
    <property type="entry name" value="Protein_kinase_ATP_BS"/>
</dbReference>
<name>A0A078B7Z3_STYLE</name>
<dbReference type="Gene3D" id="3.30.200.20">
    <property type="entry name" value="Phosphorylase Kinase, domain 1"/>
    <property type="match status" value="1"/>
</dbReference>
<keyword evidence="17" id="KW-1185">Reference proteome</keyword>
<dbReference type="GO" id="GO:0007165">
    <property type="term" value="P:signal transduction"/>
    <property type="evidence" value="ECO:0007669"/>
    <property type="project" value="TreeGrafter"/>
</dbReference>
<keyword evidence="7 14" id="KW-0067">ATP-binding</keyword>
<evidence type="ECO:0000256" key="14">
    <source>
        <dbReference type="PROSITE-ProRule" id="PRU10141"/>
    </source>
</evidence>
<evidence type="ECO:0000256" key="13">
    <source>
        <dbReference type="ARBA" id="ARBA00048367"/>
    </source>
</evidence>
<organism evidence="16 17">
    <name type="scientific">Stylonychia lemnae</name>
    <name type="common">Ciliate</name>
    <dbReference type="NCBI Taxonomy" id="5949"/>
    <lineage>
        <taxon>Eukaryota</taxon>
        <taxon>Sar</taxon>
        <taxon>Alveolata</taxon>
        <taxon>Ciliophora</taxon>
        <taxon>Intramacronucleata</taxon>
        <taxon>Spirotrichea</taxon>
        <taxon>Stichotrichia</taxon>
        <taxon>Sporadotrichida</taxon>
        <taxon>Oxytrichidae</taxon>
        <taxon>Stylonychinae</taxon>
        <taxon>Stylonychia</taxon>
    </lineage>
</organism>
<dbReference type="FunFam" id="1.10.510.10:FF:000706">
    <property type="entry name" value="Cyclin-dependent kinase 1"/>
    <property type="match status" value="1"/>
</dbReference>
<dbReference type="EC" id="2.7.11.22" evidence="2"/>
<evidence type="ECO:0000256" key="6">
    <source>
        <dbReference type="ARBA" id="ARBA00022777"/>
    </source>
</evidence>
<evidence type="ECO:0000256" key="7">
    <source>
        <dbReference type="ARBA" id="ARBA00022840"/>
    </source>
</evidence>
<dbReference type="GO" id="GO:0000082">
    <property type="term" value="P:G1/S transition of mitotic cell cycle"/>
    <property type="evidence" value="ECO:0007669"/>
    <property type="project" value="TreeGrafter"/>
</dbReference>
<proteinExistence type="inferred from homology"/>
<evidence type="ECO:0000256" key="5">
    <source>
        <dbReference type="ARBA" id="ARBA00022741"/>
    </source>
</evidence>
<comment type="subunit">
    <text evidence="8">May form a complex composed of at least the catalytic subunit CRK2 and a cyclin.</text>
</comment>
<keyword evidence="5 14" id="KW-0547">Nucleotide-binding</keyword>
<keyword evidence="4" id="KW-0808">Transferase</keyword>
<dbReference type="GO" id="GO:0010468">
    <property type="term" value="P:regulation of gene expression"/>
    <property type="evidence" value="ECO:0007669"/>
    <property type="project" value="TreeGrafter"/>
</dbReference>
<dbReference type="PROSITE" id="PS00108">
    <property type="entry name" value="PROTEIN_KINASE_ST"/>
    <property type="match status" value="1"/>
</dbReference>
<dbReference type="Gene3D" id="1.10.510.10">
    <property type="entry name" value="Transferase(Phosphotransferase) domain 1"/>
    <property type="match status" value="1"/>
</dbReference>
<dbReference type="InterPro" id="IPR000719">
    <property type="entry name" value="Prot_kinase_dom"/>
</dbReference>
<keyword evidence="6 16" id="KW-0418">Kinase</keyword>
<dbReference type="GO" id="GO:0030332">
    <property type="term" value="F:cyclin binding"/>
    <property type="evidence" value="ECO:0007669"/>
    <property type="project" value="TreeGrafter"/>
</dbReference>
<evidence type="ECO:0000256" key="10">
    <source>
        <dbReference type="ARBA" id="ARBA00041902"/>
    </source>
</evidence>
<accession>A0A078B7Z3</accession>
<dbReference type="Proteomes" id="UP000039865">
    <property type="component" value="Unassembled WGS sequence"/>
</dbReference>
<dbReference type="GO" id="GO:0005634">
    <property type="term" value="C:nucleus"/>
    <property type="evidence" value="ECO:0007669"/>
    <property type="project" value="TreeGrafter"/>
</dbReference>
<reference evidence="16 17" key="1">
    <citation type="submission" date="2014-06" db="EMBL/GenBank/DDBJ databases">
        <authorList>
            <person name="Swart Estienne"/>
        </authorList>
    </citation>
    <scope>NUCLEOTIDE SEQUENCE [LARGE SCALE GENOMIC DNA]</scope>
    <source>
        <strain evidence="16 17">130c</strain>
    </source>
</reference>
<dbReference type="OrthoDB" id="1732493at2759"/>
<dbReference type="GO" id="GO:0005524">
    <property type="term" value="F:ATP binding"/>
    <property type="evidence" value="ECO:0007669"/>
    <property type="project" value="UniProtKB-UniRule"/>
</dbReference>
<evidence type="ECO:0000256" key="3">
    <source>
        <dbReference type="ARBA" id="ARBA00022527"/>
    </source>
</evidence>
<dbReference type="PROSITE" id="PS50011">
    <property type="entry name" value="PROTEIN_KINASE_DOM"/>
    <property type="match status" value="1"/>
</dbReference>
<dbReference type="GO" id="GO:0004693">
    <property type="term" value="F:cyclin-dependent protein serine/threonine kinase activity"/>
    <property type="evidence" value="ECO:0007669"/>
    <property type="project" value="UniProtKB-EC"/>
</dbReference>
<dbReference type="InterPro" id="IPR050108">
    <property type="entry name" value="CDK"/>
</dbReference>
<evidence type="ECO:0000256" key="12">
    <source>
        <dbReference type="ARBA" id="ARBA00047811"/>
    </source>
</evidence>
<dbReference type="PROSITE" id="PS00107">
    <property type="entry name" value="PROTEIN_KINASE_ATP"/>
    <property type="match status" value="1"/>
</dbReference>
<dbReference type="InParanoid" id="A0A078B7Z3"/>
<evidence type="ECO:0000256" key="8">
    <source>
        <dbReference type="ARBA" id="ARBA00038543"/>
    </source>
</evidence>
<keyword evidence="3" id="KW-0723">Serine/threonine-protein kinase</keyword>
<feature type="binding site" evidence="14">
    <location>
        <position position="806"/>
    </location>
    <ligand>
        <name>ATP</name>
        <dbReference type="ChEBI" id="CHEBI:30616"/>
    </ligand>
</feature>
<dbReference type="AlphaFoldDB" id="A0A078B7Z3"/>
<dbReference type="InterPro" id="IPR008271">
    <property type="entry name" value="Ser/Thr_kinase_AS"/>
</dbReference>
<dbReference type="SUPFAM" id="SSF56112">
    <property type="entry name" value="Protein kinase-like (PK-like)"/>
    <property type="match status" value="1"/>
</dbReference>
<evidence type="ECO:0000256" key="4">
    <source>
        <dbReference type="ARBA" id="ARBA00022679"/>
    </source>
</evidence>
<dbReference type="InterPro" id="IPR011009">
    <property type="entry name" value="Kinase-like_dom_sf"/>
</dbReference>
<evidence type="ECO:0000256" key="9">
    <source>
        <dbReference type="ARBA" id="ARBA00039612"/>
    </source>
</evidence>
<dbReference type="SMART" id="SM00220">
    <property type="entry name" value="S_TKc"/>
    <property type="match status" value="1"/>
</dbReference>
<dbReference type="GO" id="GO:0000307">
    <property type="term" value="C:cyclin-dependent protein kinase holoenzyme complex"/>
    <property type="evidence" value="ECO:0007669"/>
    <property type="project" value="TreeGrafter"/>
</dbReference>
<feature type="domain" description="Protein kinase" evidence="15">
    <location>
        <begin position="777"/>
        <end position="1059"/>
    </location>
</feature>
<evidence type="ECO:0000256" key="11">
    <source>
        <dbReference type="ARBA" id="ARBA00042858"/>
    </source>
</evidence>
<dbReference type="GO" id="GO:0005737">
    <property type="term" value="C:cytoplasm"/>
    <property type="evidence" value="ECO:0007669"/>
    <property type="project" value="TreeGrafter"/>
</dbReference>
<comment type="catalytic activity">
    <reaction evidence="13">
        <text>L-seryl-[protein] + ATP = O-phospho-L-seryl-[protein] + ADP + H(+)</text>
        <dbReference type="Rhea" id="RHEA:17989"/>
        <dbReference type="Rhea" id="RHEA-COMP:9863"/>
        <dbReference type="Rhea" id="RHEA-COMP:11604"/>
        <dbReference type="ChEBI" id="CHEBI:15378"/>
        <dbReference type="ChEBI" id="CHEBI:29999"/>
        <dbReference type="ChEBI" id="CHEBI:30616"/>
        <dbReference type="ChEBI" id="CHEBI:83421"/>
        <dbReference type="ChEBI" id="CHEBI:456216"/>
        <dbReference type="EC" id="2.7.11.22"/>
    </reaction>
</comment>
<evidence type="ECO:0000256" key="2">
    <source>
        <dbReference type="ARBA" id="ARBA00012425"/>
    </source>
</evidence>
<comment type="catalytic activity">
    <reaction evidence="12">
        <text>L-threonyl-[protein] + ATP = O-phospho-L-threonyl-[protein] + ADP + H(+)</text>
        <dbReference type="Rhea" id="RHEA:46608"/>
        <dbReference type="Rhea" id="RHEA-COMP:11060"/>
        <dbReference type="Rhea" id="RHEA-COMP:11605"/>
        <dbReference type="ChEBI" id="CHEBI:15378"/>
        <dbReference type="ChEBI" id="CHEBI:30013"/>
        <dbReference type="ChEBI" id="CHEBI:30616"/>
        <dbReference type="ChEBI" id="CHEBI:61977"/>
        <dbReference type="ChEBI" id="CHEBI:456216"/>
        <dbReference type="EC" id="2.7.11.22"/>
    </reaction>
</comment>
<protein>
    <recommendedName>
        <fullName evidence="9">Cyclin-dependent kinase 2 homolog</fullName>
        <ecNumber evidence="2">2.7.11.22</ecNumber>
    </recommendedName>
    <alternativeName>
        <fullName evidence="10">Cell division control protein 2 homolog</fullName>
    </alternativeName>
    <alternativeName>
        <fullName evidence="11">cdc2-related kinase 2</fullName>
    </alternativeName>
</protein>
<dbReference type="EMBL" id="CCKQ01017479">
    <property type="protein sequence ID" value="CDW89377.1"/>
    <property type="molecule type" value="Genomic_DNA"/>
</dbReference>
<comment type="similarity">
    <text evidence="1">Belongs to the protein kinase superfamily. CMGC Ser/Thr protein kinase family. CDC2/CDKX subfamily.</text>
</comment>
<evidence type="ECO:0000256" key="1">
    <source>
        <dbReference type="ARBA" id="ARBA00006485"/>
    </source>
</evidence>
<dbReference type="Pfam" id="PF00069">
    <property type="entry name" value="Pkinase"/>
    <property type="match status" value="1"/>
</dbReference>
<evidence type="ECO:0000313" key="16">
    <source>
        <dbReference type="EMBL" id="CDW89377.1"/>
    </source>
</evidence>
<evidence type="ECO:0000313" key="17">
    <source>
        <dbReference type="Proteomes" id="UP000039865"/>
    </source>
</evidence>
<gene>
    <name evidence="16" type="primary">Contig12437.g13274</name>
    <name evidence="16" type="ORF">STYLEM_18510</name>
</gene>
<dbReference type="GO" id="GO:0010389">
    <property type="term" value="P:regulation of G2/M transition of mitotic cell cycle"/>
    <property type="evidence" value="ECO:0007669"/>
    <property type="project" value="TreeGrafter"/>
</dbReference>
<dbReference type="PANTHER" id="PTHR24056:SF254">
    <property type="entry name" value="CYCLIN-DEPENDENT KINASE 2"/>
    <property type="match status" value="1"/>
</dbReference>
<dbReference type="PANTHER" id="PTHR24056">
    <property type="entry name" value="CELL DIVISION PROTEIN KINASE"/>
    <property type="match status" value="1"/>
</dbReference>
<evidence type="ECO:0000259" key="15">
    <source>
        <dbReference type="PROSITE" id="PS50011"/>
    </source>
</evidence>
<sequence>MSRFNHSFTLSPHKISLCFLLYEVFQSPILSVQKQDALIKYISKQLKAENGVKEKTLSKLKMDLIKIIAKGHQVNQAADYEIAQLLQDSLSRIQTLDDLYQFFDKTLREERMRQSNMQLQNGQMINFECGSIIDLFIRRCVFCFSTLMFEDIHRLFDSFILYRDNKEYKYQHAKIKLDYWAEDKAFKIENESLKKDFQTIKRELDKVDSQKFYQKELLNSINESMAKKDIESVFSLHKYFDYNLNFIDRTSSKPTHSVKVHQPELNISGLQLRLDFAKTMRSSMRIGQKLTDVFKSIKVSVEGPIWYDVLQIANKRLTVLQEQVTTRDFIKELKPLLIMARSQIWDQVGSQILKKLNLINIIKQFGSKALSQKAVINHMYQQILTLKNQSVQQSIELIELLMRYGDNIMTVDYYFAFLTAVHQFQVNRSEFIDAEQIEDQLQNYVKLSRSNAEVAIIWMLKIQRLIALQDYHQAHQNIMSFLKFSTQYGLNQLKLEVELLHCQVYINLGDVSNAMILVTKTIASLDENNEGNFGRLRLMTQIKVCEIKSNIPSFLMESLTELNSLMPSVVENGTKAMQLEAIKLLAHIHLKIGSINLEKDNNHNQEEIQEESKIEDEITFNNDSEFQEIKRTYQQSLFSQASRYLRQALQLAIQLHKLTDIREISYLLAIIYNALPLNNQQNNRRDRVSQLFINAEKLIKKNQSNESYKVQAVENDIRSINSLNPQIAADNMENLDPNHYQQQNYMNATNTQGFQNPASIQQNTKAFTKPASQIDKYRKLEKLGEGTYGVVYKAVDKITGETVALKKIRLEKEDDGVPSTAIREISLLKSLKHPNVVELKEVLYSEKSLYLVFEYLEFDLKKYLKAKGTQLPTQQVQSLLYQILQALVYLHSHRIFHRDLKPQNLLIDSTGTIVKLADFGLARAFGLPIKTYTHEVVTLWYRCPEILLGQKQYSLGVDLWSTGCIFAEMAQKKPLFMGDSEIDQIFKIFKVLGTPSENNWPDALKLPDFKPSFPKWKGIPLSEHTQFMDEVALDLLQGMVALDPNKRISARMALLHPYFDSLDKSKLPINY</sequence>